<protein>
    <submittedName>
        <fullName evidence="1">Uncharacterized protein</fullName>
    </submittedName>
</protein>
<reference evidence="1 2" key="1">
    <citation type="journal article" date="2014" name="Genome Announc.">
        <title>Draft genome sequences of the altered schaedler flora, a defined bacterial community from gnotobiotic mice.</title>
        <authorList>
            <person name="Wannemuehler M.J."/>
            <person name="Overstreet A.M."/>
            <person name="Ward D.V."/>
            <person name="Phillips G.J."/>
        </authorList>
    </citation>
    <scope>NUCLEOTIDE SEQUENCE [LARGE SCALE GENOMIC DNA]</scope>
    <source>
        <strain evidence="1 2">ASF492</strain>
    </source>
</reference>
<dbReference type="Proteomes" id="UP000012589">
    <property type="component" value="Unassembled WGS sequence"/>
</dbReference>
<sequence>DLWLVLSGPASVGVKGQKELHGLIGIEKAEFLPWLPKLRMEPDSFRGIEMDFGFVEKVLVILHGLPVLDHKVHLLVV</sequence>
<name>N2AW33_9FIRM</name>
<dbReference type="EMBL" id="AQFT01000053">
    <property type="protein sequence ID" value="EMZ30390.1"/>
    <property type="molecule type" value="Genomic_DNA"/>
</dbReference>
<gene>
    <name evidence="1" type="ORF">C823_01623</name>
</gene>
<dbReference type="AlphaFoldDB" id="N2AW33"/>
<proteinExistence type="predicted"/>
<dbReference type="HOGENOM" id="CLU_2627664_0_0_9"/>
<keyword evidence="2" id="KW-1185">Reference proteome</keyword>
<feature type="non-terminal residue" evidence="1">
    <location>
        <position position="1"/>
    </location>
</feature>
<evidence type="ECO:0000313" key="1">
    <source>
        <dbReference type="EMBL" id="EMZ30390.1"/>
    </source>
</evidence>
<comment type="caution">
    <text evidence="1">The sequence shown here is derived from an EMBL/GenBank/DDBJ whole genome shotgun (WGS) entry which is preliminary data.</text>
</comment>
<evidence type="ECO:0000313" key="2">
    <source>
        <dbReference type="Proteomes" id="UP000012589"/>
    </source>
</evidence>
<accession>N2AW33</accession>
<organism evidence="1 2">
    <name type="scientific">Eubacterium plexicaudatum ASF492</name>
    <dbReference type="NCBI Taxonomy" id="1235802"/>
    <lineage>
        <taxon>Bacteria</taxon>
        <taxon>Bacillati</taxon>
        <taxon>Bacillota</taxon>
        <taxon>Clostridia</taxon>
        <taxon>Eubacteriales</taxon>
        <taxon>Eubacteriaceae</taxon>
        <taxon>Eubacterium</taxon>
    </lineage>
</organism>